<keyword evidence="1" id="KW-0732">Signal</keyword>
<keyword evidence="4" id="KW-1185">Reference proteome</keyword>
<accession>T1L322</accession>
<dbReference type="Pfam" id="PF08652">
    <property type="entry name" value="RAI1"/>
    <property type="match status" value="1"/>
</dbReference>
<reference evidence="3" key="2">
    <citation type="submission" date="2015-06" db="UniProtKB">
        <authorList>
            <consortium name="EnsemblMetazoa"/>
        </authorList>
    </citation>
    <scope>IDENTIFICATION</scope>
</reference>
<dbReference type="AlphaFoldDB" id="T1L322"/>
<dbReference type="EMBL" id="CAEY01001001">
    <property type="status" value="NOT_ANNOTATED_CDS"/>
    <property type="molecule type" value="Genomic_DNA"/>
</dbReference>
<evidence type="ECO:0000313" key="3">
    <source>
        <dbReference type="EnsemblMetazoa" id="tetur352g00040.1"/>
    </source>
</evidence>
<evidence type="ECO:0000313" key="4">
    <source>
        <dbReference type="Proteomes" id="UP000015104"/>
    </source>
</evidence>
<dbReference type="HOGENOM" id="CLU_2018152_0_0_1"/>
<sequence>MYWWASALLCGVETLICGDLDEDYNLRELDVLPASILNENYLASQKKCFIALDKILDFIKSKVKKSNKFYDVHFNAKKSSRKVTASLSVSLFEDSVSSKIPVSLNMLKNLKFEATKNTSRVNA</sequence>
<feature type="domain" description="RAI1-like" evidence="2">
    <location>
        <begin position="2"/>
        <end position="84"/>
    </location>
</feature>
<organism evidence="3 4">
    <name type="scientific">Tetranychus urticae</name>
    <name type="common">Two-spotted spider mite</name>
    <dbReference type="NCBI Taxonomy" id="32264"/>
    <lineage>
        <taxon>Eukaryota</taxon>
        <taxon>Metazoa</taxon>
        <taxon>Ecdysozoa</taxon>
        <taxon>Arthropoda</taxon>
        <taxon>Chelicerata</taxon>
        <taxon>Arachnida</taxon>
        <taxon>Acari</taxon>
        <taxon>Acariformes</taxon>
        <taxon>Trombidiformes</taxon>
        <taxon>Prostigmata</taxon>
        <taxon>Eleutherengona</taxon>
        <taxon>Raphignathae</taxon>
        <taxon>Tetranychoidea</taxon>
        <taxon>Tetranychidae</taxon>
        <taxon>Tetranychus</taxon>
    </lineage>
</organism>
<reference evidence="4" key="1">
    <citation type="submission" date="2011-08" db="EMBL/GenBank/DDBJ databases">
        <authorList>
            <person name="Rombauts S."/>
        </authorList>
    </citation>
    <scope>NUCLEOTIDE SEQUENCE</scope>
    <source>
        <strain evidence="4">London</strain>
    </source>
</reference>
<dbReference type="EnsemblMetazoa" id="tetur352g00040.1">
    <property type="protein sequence ID" value="tetur352g00040.1"/>
    <property type="gene ID" value="tetur352g00040"/>
</dbReference>
<dbReference type="Proteomes" id="UP000015104">
    <property type="component" value="Unassembled WGS sequence"/>
</dbReference>
<name>T1L322_TETUR</name>
<feature type="chain" id="PRO_5004592178" description="RAI1-like domain-containing protein" evidence="1">
    <location>
        <begin position="19"/>
        <end position="123"/>
    </location>
</feature>
<evidence type="ECO:0000256" key="1">
    <source>
        <dbReference type="SAM" id="SignalP"/>
    </source>
</evidence>
<feature type="signal peptide" evidence="1">
    <location>
        <begin position="1"/>
        <end position="18"/>
    </location>
</feature>
<protein>
    <recommendedName>
        <fullName evidence="2">RAI1-like domain-containing protein</fullName>
    </recommendedName>
</protein>
<evidence type="ECO:0000259" key="2">
    <source>
        <dbReference type="Pfam" id="PF08652"/>
    </source>
</evidence>
<proteinExistence type="predicted"/>
<dbReference type="InterPro" id="IPR013961">
    <property type="entry name" value="RAI1"/>
</dbReference>